<protein>
    <submittedName>
        <fullName evidence="3">Glyoxalase</fullName>
    </submittedName>
</protein>
<keyword evidence="2" id="KW-1185">Reference proteome</keyword>
<dbReference type="AlphaFoldDB" id="A0A0N4Z1I7"/>
<reference evidence="3" key="1">
    <citation type="submission" date="2017-02" db="UniProtKB">
        <authorList>
            <consortium name="WormBaseParasite"/>
        </authorList>
    </citation>
    <scope>IDENTIFICATION</scope>
</reference>
<name>A0A0N4Z1I7_PARTI</name>
<dbReference type="Proteomes" id="UP000038045">
    <property type="component" value="Unplaced"/>
</dbReference>
<sequence length="58" mass="6457">GRAADGFRIPARRHPAVRQGERRVARLRPRGGRCANLYSDPAGSPVAEPVRQRRDRPA</sequence>
<dbReference type="WBParaSite" id="PTRK_0000065800.1">
    <property type="protein sequence ID" value="PTRK_0000065800.1"/>
    <property type="gene ID" value="PTRK_0000065800"/>
</dbReference>
<feature type="region of interest" description="Disordered" evidence="1">
    <location>
        <begin position="28"/>
        <end position="58"/>
    </location>
</feature>
<evidence type="ECO:0000313" key="3">
    <source>
        <dbReference type="WBParaSite" id="PTRK_0000065800.1"/>
    </source>
</evidence>
<evidence type="ECO:0000256" key="1">
    <source>
        <dbReference type="SAM" id="MobiDB-lite"/>
    </source>
</evidence>
<proteinExistence type="predicted"/>
<organism evidence="2 3">
    <name type="scientific">Parastrongyloides trichosuri</name>
    <name type="common">Possum-specific nematode worm</name>
    <dbReference type="NCBI Taxonomy" id="131310"/>
    <lineage>
        <taxon>Eukaryota</taxon>
        <taxon>Metazoa</taxon>
        <taxon>Ecdysozoa</taxon>
        <taxon>Nematoda</taxon>
        <taxon>Chromadorea</taxon>
        <taxon>Rhabditida</taxon>
        <taxon>Tylenchina</taxon>
        <taxon>Panagrolaimomorpha</taxon>
        <taxon>Strongyloidoidea</taxon>
        <taxon>Strongyloididae</taxon>
        <taxon>Parastrongyloides</taxon>
    </lineage>
</organism>
<evidence type="ECO:0000313" key="2">
    <source>
        <dbReference type="Proteomes" id="UP000038045"/>
    </source>
</evidence>
<accession>A0A0N4Z1I7</accession>